<dbReference type="InterPro" id="IPR050498">
    <property type="entry name" value="Ycf3"/>
</dbReference>
<evidence type="ECO:0000256" key="3">
    <source>
        <dbReference type="PROSITE-ProRule" id="PRU00339"/>
    </source>
</evidence>
<dbReference type="InterPro" id="IPR021109">
    <property type="entry name" value="Peptidase_aspartic_dom_sf"/>
</dbReference>
<dbReference type="PROSITE" id="PS50005">
    <property type="entry name" value="TPR"/>
    <property type="match status" value="1"/>
</dbReference>
<gene>
    <name evidence="4" type="ORF">F3168_04315</name>
</gene>
<keyword evidence="5" id="KW-1185">Reference proteome</keyword>
<dbReference type="SMART" id="SM00028">
    <property type="entry name" value="TPR"/>
    <property type="match status" value="5"/>
</dbReference>
<dbReference type="OrthoDB" id="9813074at2"/>
<evidence type="ECO:0000256" key="2">
    <source>
        <dbReference type="ARBA" id="ARBA00022803"/>
    </source>
</evidence>
<evidence type="ECO:0000313" key="4">
    <source>
        <dbReference type="EMBL" id="MQT16481.1"/>
    </source>
</evidence>
<dbReference type="PANTHER" id="PTHR44858:SF1">
    <property type="entry name" value="UDP-N-ACETYLGLUCOSAMINE--PEPTIDE N-ACETYLGLUCOSAMINYLTRANSFERASE SPINDLY-RELATED"/>
    <property type="match status" value="1"/>
</dbReference>
<sequence length="634" mass="67508">MVIVPFTICRPDTQPRRANHAVCRPRPSTPLDAARRTRQTVGVSLPRFLPLPLRTAVVAVAAAIIALPAAAAHAACQVTRYVELPVTMVGRRPIVTVRINGTDARFILDSGAFHSTIAKANALEHGLAVKPIAPRARMRGIGGASSIGVATAREIGIAGQTLNNIEFAVGGSDTGFAGLLGQNILGLADVEYDLPHGIVRIMKSNGCRNTGMAYWAADKPVTILDIAPMAPRQRHTMAAIKINGKKVMATFDTGAAAALLTLDAARRIGVTPDSPGVTPDRFATGLGQGRARTWRAPFDSIDIGGEIIPRPNLQIADLTLPDTDMLIGIDFFLSHRVYVDNQTHRMFITYEGGPVFGFEPKGAVDGSGAAIDLTDRSAEPTDAAGFSRRGAIRAADRKFAAAIADFDKAIALAPGDAQLFYQRAMAHLGNRQPRPGAADLDRAIALAPGDATARLARARLKLAGRDVAGALPDLQAADAALAPSADARLQLAGLFEAADSVEPVLANYTAWLDAHPEDRNRALALNGRCRARALRNRDLDAAMADCNTALRLRPDEPAFRNSRALVHLRRGDLAKALADLDAALAARPGNAWPLYTRSIVHRRLGNTAAADTDRTAALAIDKTITERAQRYKLE</sequence>
<dbReference type="SUPFAM" id="SSF48452">
    <property type="entry name" value="TPR-like"/>
    <property type="match status" value="1"/>
</dbReference>
<reference evidence="4 5" key="1">
    <citation type="submission" date="2019-09" db="EMBL/GenBank/DDBJ databases">
        <title>Polymorphobacter sp. isolated from a lake in China.</title>
        <authorList>
            <person name="Liu Z."/>
        </authorList>
    </citation>
    <scope>NUCLEOTIDE SEQUENCE [LARGE SCALE GENOMIC DNA]</scope>
    <source>
        <strain evidence="4 5">D40P</strain>
    </source>
</reference>
<feature type="repeat" description="TPR" evidence="3">
    <location>
        <begin position="383"/>
        <end position="416"/>
    </location>
</feature>
<dbReference type="Gene3D" id="1.25.40.10">
    <property type="entry name" value="Tetratricopeptide repeat domain"/>
    <property type="match status" value="2"/>
</dbReference>
<comment type="caution">
    <text evidence="4">The sequence shown here is derived from an EMBL/GenBank/DDBJ whole genome shotgun (WGS) entry which is preliminary data.</text>
</comment>
<dbReference type="SUPFAM" id="SSF50630">
    <property type="entry name" value="Acid proteases"/>
    <property type="match status" value="2"/>
</dbReference>
<dbReference type="InterPro" id="IPR034122">
    <property type="entry name" value="Retropepsin-like_bacterial"/>
</dbReference>
<proteinExistence type="predicted"/>
<dbReference type="Proteomes" id="UP000481327">
    <property type="component" value="Unassembled WGS sequence"/>
</dbReference>
<evidence type="ECO:0000256" key="1">
    <source>
        <dbReference type="ARBA" id="ARBA00022737"/>
    </source>
</evidence>
<dbReference type="InterPro" id="IPR011990">
    <property type="entry name" value="TPR-like_helical_dom_sf"/>
</dbReference>
<dbReference type="InterPro" id="IPR019734">
    <property type="entry name" value="TPR_rpt"/>
</dbReference>
<dbReference type="AlphaFoldDB" id="A0A7C9KHI0"/>
<accession>A0A7C9KHI0</accession>
<dbReference type="PANTHER" id="PTHR44858">
    <property type="entry name" value="TETRATRICOPEPTIDE REPEAT PROTEIN 6"/>
    <property type="match status" value="1"/>
</dbReference>
<dbReference type="Gene3D" id="2.40.70.10">
    <property type="entry name" value="Acid Proteases"/>
    <property type="match status" value="2"/>
</dbReference>
<protein>
    <submittedName>
        <fullName evidence="4">Uncharacterized protein</fullName>
    </submittedName>
</protein>
<dbReference type="EMBL" id="WIOL01000001">
    <property type="protein sequence ID" value="MQT16481.1"/>
    <property type="molecule type" value="Genomic_DNA"/>
</dbReference>
<dbReference type="CDD" id="cd05483">
    <property type="entry name" value="retropepsin_like_bacteria"/>
    <property type="match status" value="1"/>
</dbReference>
<organism evidence="4 5">
    <name type="scientific">Sandarakinorhabdus fusca</name>
    <dbReference type="NCBI Taxonomy" id="1439888"/>
    <lineage>
        <taxon>Bacteria</taxon>
        <taxon>Pseudomonadati</taxon>
        <taxon>Pseudomonadota</taxon>
        <taxon>Alphaproteobacteria</taxon>
        <taxon>Sphingomonadales</taxon>
        <taxon>Sphingosinicellaceae</taxon>
        <taxon>Sandarakinorhabdus</taxon>
    </lineage>
</organism>
<dbReference type="Pfam" id="PF13371">
    <property type="entry name" value="TPR_9"/>
    <property type="match status" value="1"/>
</dbReference>
<evidence type="ECO:0000313" key="5">
    <source>
        <dbReference type="Proteomes" id="UP000481327"/>
    </source>
</evidence>
<name>A0A7C9KHI0_9SPHN</name>
<keyword evidence="1" id="KW-0677">Repeat</keyword>
<keyword evidence="2 3" id="KW-0802">TPR repeat</keyword>
<dbReference type="Pfam" id="PF13650">
    <property type="entry name" value="Asp_protease_2"/>
    <property type="match status" value="2"/>
</dbReference>